<dbReference type="PANTHER" id="PTHR23323">
    <property type="entry name" value="VACUOLAR PROTEIN SORTING-ASSOCIATED PROTEIN"/>
    <property type="match status" value="1"/>
</dbReference>
<dbReference type="SUPFAM" id="SSF50978">
    <property type="entry name" value="WD40 repeat-like"/>
    <property type="match status" value="1"/>
</dbReference>
<evidence type="ECO:0000256" key="5">
    <source>
        <dbReference type="ARBA" id="ARBA00022771"/>
    </source>
</evidence>
<reference evidence="12" key="1">
    <citation type="submission" date="2012-09" db="EMBL/GenBank/DDBJ databases">
        <authorList>
            <person name="Martin A.A."/>
        </authorList>
    </citation>
    <scope>NUCLEOTIDE SEQUENCE</scope>
</reference>
<evidence type="ECO:0000256" key="6">
    <source>
        <dbReference type="ARBA" id="ARBA00022833"/>
    </source>
</evidence>
<dbReference type="AlphaFoldDB" id="A0A158P9K6"/>
<evidence type="ECO:0000256" key="1">
    <source>
        <dbReference type="ARBA" id="ARBA00004371"/>
    </source>
</evidence>
<organism evidence="12 13">
    <name type="scientific">Angiostrongylus cantonensis</name>
    <name type="common">Rat lungworm</name>
    <dbReference type="NCBI Taxonomy" id="6313"/>
    <lineage>
        <taxon>Eukaryota</taxon>
        <taxon>Metazoa</taxon>
        <taxon>Ecdysozoa</taxon>
        <taxon>Nematoda</taxon>
        <taxon>Chromadorea</taxon>
        <taxon>Rhabditida</taxon>
        <taxon>Rhabditina</taxon>
        <taxon>Rhabditomorpha</taxon>
        <taxon>Strongyloidea</taxon>
        <taxon>Metastrongylidae</taxon>
        <taxon>Angiostrongylus</taxon>
    </lineage>
</organism>
<evidence type="ECO:0000259" key="11">
    <source>
        <dbReference type="Pfam" id="PF23341"/>
    </source>
</evidence>
<protein>
    <submittedName>
        <fullName evidence="13">Vacuolar protein sorting-associated protein 11 homolog</fullName>
    </submittedName>
</protein>
<evidence type="ECO:0000256" key="7">
    <source>
        <dbReference type="ARBA" id="ARBA00022927"/>
    </source>
</evidence>
<dbReference type="GO" id="GO:0007032">
    <property type="term" value="P:endosome organization"/>
    <property type="evidence" value="ECO:0007669"/>
    <property type="project" value="TreeGrafter"/>
</dbReference>
<sequence>MSVDFGWRRFNFFDKNVVQDPEKPGEKFLGLKDVCVDCWCSGGDAVYLGESRGGVFRLCRELDEYYWKAYQTALTALHAAEKYIFSVGEDEEGTNSILKIWQGDHLEKAAPILHREIRLSSIHPSGHCSVAACAVTVHSSLSSIAVGFVDGTVLLYQGDIIKEKAFFSRWYRFREASPLDGPVTGLALAKLPAERLVAFVVTTKAVHSYVIENKVVTNTLKHDSPGAPRDCWTFDERTGSIVIASRDMVFFYEADQCTETDGYRGRCLQLGRSHEKLQLIAVGEHLVLLTKQQALITKFMSMITVYNVKGQYIGFSCSLPSLCRYFSLMILGKDGTLSELTEKNLCAKLDILFKKNLYDVAVILAKSSKDGSEHLKSIHAKYGDYLYGKGDFDNAINEYKETIGMLEPSYVIKRYLDGSRLRQLCVYLESLHETTHYNLHHTTILLNCYAQLEERKKMMKFLENLSTDGKTNMANVFDVLRSLKMSAEASLLAVKMNMHDHALSMMVEDLARYDMAIKYIAKRPSAEVTLFIVLFKLSGLEEHYIVLYKSR</sequence>
<proteinExistence type="predicted"/>
<evidence type="ECO:0000256" key="8">
    <source>
        <dbReference type="ARBA" id="ARBA00023136"/>
    </source>
</evidence>
<dbReference type="GO" id="GO:0008270">
    <property type="term" value="F:zinc ion binding"/>
    <property type="evidence" value="ECO:0007669"/>
    <property type="project" value="UniProtKB-KW"/>
</dbReference>
<dbReference type="InterPro" id="IPR000547">
    <property type="entry name" value="Clathrin_H-chain/VPS_repeat"/>
</dbReference>
<evidence type="ECO:0000313" key="12">
    <source>
        <dbReference type="Proteomes" id="UP000035642"/>
    </source>
</evidence>
<dbReference type="WBParaSite" id="ACAC_0000836201-mRNA-1">
    <property type="protein sequence ID" value="ACAC_0000836201-mRNA-1"/>
    <property type="gene ID" value="ACAC_0000836201"/>
</dbReference>
<dbReference type="Proteomes" id="UP000035642">
    <property type="component" value="Unassembled WGS sequence"/>
</dbReference>
<dbReference type="Gene3D" id="1.25.40.10">
    <property type="entry name" value="Tetratricopeptide repeat domain"/>
    <property type="match status" value="1"/>
</dbReference>
<evidence type="ECO:0000256" key="2">
    <source>
        <dbReference type="ARBA" id="ARBA00004492"/>
    </source>
</evidence>
<evidence type="ECO:0000313" key="13">
    <source>
        <dbReference type="WBParaSite" id="ACAC_0000836201-mRNA-1"/>
    </source>
</evidence>
<reference evidence="13" key="2">
    <citation type="submission" date="2016-04" db="UniProtKB">
        <authorList>
            <consortium name="WormBaseParasite"/>
        </authorList>
    </citation>
    <scope>IDENTIFICATION</scope>
</reference>
<dbReference type="InterPro" id="IPR036322">
    <property type="entry name" value="WD40_repeat_dom_sf"/>
</dbReference>
<keyword evidence="9" id="KW-0458">Lysosome</keyword>
<dbReference type="GO" id="GO:0030897">
    <property type="term" value="C:HOPS complex"/>
    <property type="evidence" value="ECO:0007669"/>
    <property type="project" value="TreeGrafter"/>
</dbReference>
<dbReference type="GO" id="GO:0048284">
    <property type="term" value="P:organelle fusion"/>
    <property type="evidence" value="ECO:0007669"/>
    <property type="project" value="TreeGrafter"/>
</dbReference>
<dbReference type="GO" id="GO:0031902">
    <property type="term" value="C:late endosome membrane"/>
    <property type="evidence" value="ECO:0007669"/>
    <property type="project" value="UniProtKB-SubCell"/>
</dbReference>
<feature type="repeat" description="CHCR" evidence="10">
    <location>
        <begin position="399"/>
        <end position="545"/>
    </location>
</feature>
<evidence type="ECO:0000256" key="10">
    <source>
        <dbReference type="PROSITE-ProRule" id="PRU01006"/>
    </source>
</evidence>
<evidence type="ECO:0000256" key="9">
    <source>
        <dbReference type="ARBA" id="ARBA00023228"/>
    </source>
</evidence>
<evidence type="ECO:0000256" key="4">
    <source>
        <dbReference type="ARBA" id="ARBA00022723"/>
    </source>
</evidence>
<comment type="subcellular location">
    <subcellularLocation>
        <location evidence="2">Late endosome membrane</location>
        <topology evidence="2">Peripheral membrane protein</topology>
        <orientation evidence="2">Cytoplasmic side</orientation>
    </subcellularLocation>
    <subcellularLocation>
        <location evidence="1">Lysosome</location>
    </subcellularLocation>
</comment>
<dbReference type="PROSITE" id="PS50236">
    <property type="entry name" value="CHCR"/>
    <property type="match status" value="1"/>
</dbReference>
<dbReference type="Pfam" id="PF23341">
    <property type="entry name" value="PEP5_VPS11_N"/>
    <property type="match status" value="1"/>
</dbReference>
<dbReference type="GO" id="GO:0007033">
    <property type="term" value="P:vacuole organization"/>
    <property type="evidence" value="ECO:0007669"/>
    <property type="project" value="TreeGrafter"/>
</dbReference>
<dbReference type="PANTHER" id="PTHR23323:SF24">
    <property type="entry name" value="VACUOLAR PROTEIN SORTING-ASSOCIATED PROTEIN 11 HOMOLOG"/>
    <property type="match status" value="1"/>
</dbReference>
<dbReference type="STRING" id="6313.A0A158P9K6"/>
<keyword evidence="6" id="KW-0862">Zinc</keyword>
<keyword evidence="8" id="KW-0472">Membrane</keyword>
<keyword evidence="5" id="KW-0863">Zinc-finger</keyword>
<dbReference type="InterPro" id="IPR057308">
    <property type="entry name" value="CHCR_PEP5_VPS11"/>
</dbReference>
<dbReference type="GO" id="GO:0006886">
    <property type="term" value="P:intracellular protein transport"/>
    <property type="evidence" value="ECO:0007669"/>
    <property type="project" value="UniProtKB-UniRule"/>
</dbReference>
<evidence type="ECO:0000256" key="3">
    <source>
        <dbReference type="ARBA" id="ARBA00022448"/>
    </source>
</evidence>
<dbReference type="InterPro" id="IPR011990">
    <property type="entry name" value="TPR-like_helical_dom_sf"/>
</dbReference>
<feature type="domain" description="PEP5/VPS11 N-terminal" evidence="11">
    <location>
        <begin position="7"/>
        <end position="342"/>
    </location>
</feature>
<accession>A0A158P9K6</accession>
<keyword evidence="12" id="KW-1185">Reference proteome</keyword>
<dbReference type="GO" id="GO:0005764">
    <property type="term" value="C:lysosome"/>
    <property type="evidence" value="ECO:0007669"/>
    <property type="project" value="UniProtKB-SubCell"/>
</dbReference>
<dbReference type="Pfam" id="PF23356">
    <property type="entry name" value="TPR_PEP5_VPS11"/>
    <property type="match status" value="1"/>
</dbReference>
<keyword evidence="7" id="KW-0653">Protein transport</keyword>
<keyword evidence="4" id="KW-0479">Metal-binding</keyword>
<name>A0A158P9K6_ANGCA</name>
<dbReference type="GO" id="GO:0030674">
    <property type="term" value="F:protein-macromolecule adaptor activity"/>
    <property type="evidence" value="ECO:0007669"/>
    <property type="project" value="TreeGrafter"/>
</dbReference>
<dbReference type="InterPro" id="IPR057307">
    <property type="entry name" value="PEP5_VPS11_N"/>
</dbReference>
<dbReference type="GO" id="GO:0006904">
    <property type="term" value="P:vesicle docking involved in exocytosis"/>
    <property type="evidence" value="ECO:0007669"/>
    <property type="project" value="TreeGrafter"/>
</dbReference>
<keyword evidence="3" id="KW-0813">Transport</keyword>